<comment type="caution">
    <text evidence="1">The sequence shown here is derived from an EMBL/GenBank/DDBJ whole genome shotgun (WGS) entry which is preliminary data.</text>
</comment>
<dbReference type="EMBL" id="BGZK01001650">
    <property type="protein sequence ID" value="GBP83935.1"/>
    <property type="molecule type" value="Genomic_DNA"/>
</dbReference>
<organism evidence="1 2">
    <name type="scientific">Eumeta variegata</name>
    <name type="common">Bagworm moth</name>
    <name type="synonym">Eumeta japonica</name>
    <dbReference type="NCBI Taxonomy" id="151549"/>
    <lineage>
        <taxon>Eukaryota</taxon>
        <taxon>Metazoa</taxon>
        <taxon>Ecdysozoa</taxon>
        <taxon>Arthropoda</taxon>
        <taxon>Hexapoda</taxon>
        <taxon>Insecta</taxon>
        <taxon>Pterygota</taxon>
        <taxon>Neoptera</taxon>
        <taxon>Endopterygota</taxon>
        <taxon>Lepidoptera</taxon>
        <taxon>Glossata</taxon>
        <taxon>Ditrysia</taxon>
        <taxon>Tineoidea</taxon>
        <taxon>Psychidae</taxon>
        <taxon>Oiketicinae</taxon>
        <taxon>Eumeta</taxon>
    </lineage>
</organism>
<dbReference type="AlphaFoldDB" id="A0A4C1ZBG3"/>
<proteinExistence type="predicted"/>
<evidence type="ECO:0000313" key="1">
    <source>
        <dbReference type="EMBL" id="GBP83935.1"/>
    </source>
</evidence>
<dbReference type="Proteomes" id="UP000299102">
    <property type="component" value="Unassembled WGS sequence"/>
</dbReference>
<protein>
    <submittedName>
        <fullName evidence="1">Uncharacterized protein</fullName>
    </submittedName>
</protein>
<sequence length="160" mass="17801">MSKTTDKLMVAHPLFFFIQHMPAGRPVQNIQSKHPILHLLKSPSVSEDVATICHVQTKAVSNAISSTTRPAIRFIKIIIHYLSRGQAPILDQSALLHSSLGPLESASIEILYYSNYIVSAKGAALFLRSERSPPANARSTLLHYLNILIIVKYHRSARVH</sequence>
<gene>
    <name evidence="1" type="ORF">EVAR_66505_1</name>
</gene>
<accession>A0A4C1ZBG3</accession>
<name>A0A4C1ZBG3_EUMVA</name>
<keyword evidence="2" id="KW-1185">Reference proteome</keyword>
<evidence type="ECO:0000313" key="2">
    <source>
        <dbReference type="Proteomes" id="UP000299102"/>
    </source>
</evidence>
<reference evidence="1 2" key="1">
    <citation type="journal article" date="2019" name="Commun. Biol.">
        <title>The bagworm genome reveals a unique fibroin gene that provides high tensile strength.</title>
        <authorList>
            <person name="Kono N."/>
            <person name="Nakamura H."/>
            <person name="Ohtoshi R."/>
            <person name="Tomita M."/>
            <person name="Numata K."/>
            <person name="Arakawa K."/>
        </authorList>
    </citation>
    <scope>NUCLEOTIDE SEQUENCE [LARGE SCALE GENOMIC DNA]</scope>
</reference>